<evidence type="ECO:0008006" key="3">
    <source>
        <dbReference type="Google" id="ProtNLM"/>
    </source>
</evidence>
<evidence type="ECO:0000313" key="1">
    <source>
        <dbReference type="EMBL" id="TWT91186.1"/>
    </source>
</evidence>
<dbReference type="AlphaFoldDB" id="A0A5C5ZVJ0"/>
<dbReference type="InterPro" id="IPR011989">
    <property type="entry name" value="ARM-like"/>
</dbReference>
<accession>A0A5C5ZVJ0</accession>
<dbReference type="Gene3D" id="1.25.10.10">
    <property type="entry name" value="Leucine-rich Repeat Variant"/>
    <property type="match status" value="1"/>
</dbReference>
<evidence type="ECO:0000313" key="2">
    <source>
        <dbReference type="Proteomes" id="UP000316213"/>
    </source>
</evidence>
<proteinExistence type="predicted"/>
<dbReference type="Proteomes" id="UP000316213">
    <property type="component" value="Unassembled WGS sequence"/>
</dbReference>
<organism evidence="1 2">
    <name type="scientific">Neorhodopirellula pilleata</name>
    <dbReference type="NCBI Taxonomy" id="2714738"/>
    <lineage>
        <taxon>Bacteria</taxon>
        <taxon>Pseudomonadati</taxon>
        <taxon>Planctomycetota</taxon>
        <taxon>Planctomycetia</taxon>
        <taxon>Pirellulales</taxon>
        <taxon>Pirellulaceae</taxon>
        <taxon>Neorhodopirellula</taxon>
    </lineage>
</organism>
<comment type="caution">
    <text evidence="1">The sequence shown here is derived from an EMBL/GenBank/DDBJ whole genome shotgun (WGS) entry which is preliminary data.</text>
</comment>
<protein>
    <recommendedName>
        <fullName evidence="3">HEAT repeat protein</fullName>
    </recommendedName>
</protein>
<sequence length="540" mass="59858">MSIWKLSASAEKDAQILRNLLHKPPLLGGAKKICTLIERLSATDEPAAIPSVASGLFSSSETIHNAASSGIAKLLNLVPTIELIRLSEFLGGYFYGYVYERRDRIKPRQVEAYLKKTSDIAVGSLLSLHKNGYVRQIAVRFLSDVDSGEEIRFLLLRQNDWVDSISETAQSAICDRLTGDNLVSFVSESDLLMHLLECKRRDLSKIVSLYIDLLIAPQHREHVNEAVNSCGKQTGRKLIGLLLCRDGDHLADVVQFGVSSHDGVVRSKCLRRASDCLPADVCTEIAERFLSDKFIPVRLEAYELSAASSPAMSTGIWKRGLFDKSRSLRETAMFYLKKDGCDVASIYRKHLSRFPNSLPALSGLVESGDEKDIALFFQCLASPYASRRAEAVRGLGRFDRKSDVGRIQQSLLDESARVVRAAHQQLSTTRNQLNPEHLFGLIDDCKNLAGKKAILHLLLGLGRWPALSFLIRAAANEDALVADYSRSLIDASFCMNRVFTQPSSEQKKQIQTAIDESANDLANSVILDLRSYLSSYGFSV</sequence>
<keyword evidence="2" id="KW-1185">Reference proteome</keyword>
<name>A0A5C5ZVJ0_9BACT</name>
<dbReference type="InterPro" id="IPR016024">
    <property type="entry name" value="ARM-type_fold"/>
</dbReference>
<dbReference type="RefSeq" id="WP_146581418.1">
    <property type="nucleotide sequence ID" value="NZ_SJPM01000016.1"/>
</dbReference>
<dbReference type="EMBL" id="SJPM01000016">
    <property type="protein sequence ID" value="TWT91186.1"/>
    <property type="molecule type" value="Genomic_DNA"/>
</dbReference>
<reference evidence="1 2" key="1">
    <citation type="submission" date="2019-02" db="EMBL/GenBank/DDBJ databases">
        <title>Deep-cultivation of Planctomycetes and their phenomic and genomic characterization uncovers novel biology.</title>
        <authorList>
            <person name="Wiegand S."/>
            <person name="Jogler M."/>
            <person name="Boedeker C."/>
            <person name="Pinto D."/>
            <person name="Vollmers J."/>
            <person name="Rivas-Marin E."/>
            <person name="Kohn T."/>
            <person name="Peeters S.H."/>
            <person name="Heuer A."/>
            <person name="Rast P."/>
            <person name="Oberbeckmann S."/>
            <person name="Bunk B."/>
            <person name="Jeske O."/>
            <person name="Meyerdierks A."/>
            <person name="Storesund J.E."/>
            <person name="Kallscheuer N."/>
            <person name="Luecker S."/>
            <person name="Lage O.M."/>
            <person name="Pohl T."/>
            <person name="Merkel B.J."/>
            <person name="Hornburger P."/>
            <person name="Mueller R.-W."/>
            <person name="Bruemmer F."/>
            <person name="Labrenz M."/>
            <person name="Spormann A.M."/>
            <person name="Op Den Camp H."/>
            <person name="Overmann J."/>
            <person name="Amann R."/>
            <person name="Jetten M.S.M."/>
            <person name="Mascher T."/>
            <person name="Medema M.H."/>
            <person name="Devos D.P."/>
            <person name="Kaster A.-K."/>
            <person name="Ovreas L."/>
            <person name="Rohde M."/>
            <person name="Galperin M.Y."/>
            <person name="Jogler C."/>
        </authorList>
    </citation>
    <scope>NUCLEOTIDE SEQUENCE [LARGE SCALE GENOMIC DNA]</scope>
    <source>
        <strain evidence="1 2">Pla100</strain>
    </source>
</reference>
<gene>
    <name evidence="1" type="ORF">Pla100_53600</name>
</gene>
<dbReference type="SUPFAM" id="SSF48371">
    <property type="entry name" value="ARM repeat"/>
    <property type="match status" value="1"/>
</dbReference>
<dbReference type="OrthoDB" id="9776303at2"/>